<dbReference type="CDD" id="cd18773">
    <property type="entry name" value="PDC1_HK_sensor"/>
    <property type="match status" value="1"/>
</dbReference>
<dbReference type="Gene3D" id="1.10.287.950">
    <property type="entry name" value="Methyl-accepting chemotaxis protein"/>
    <property type="match status" value="1"/>
</dbReference>
<keyword evidence="5 11" id="KW-1133">Transmembrane helix</keyword>
<dbReference type="GO" id="GO:0007165">
    <property type="term" value="P:signal transduction"/>
    <property type="evidence" value="ECO:0007669"/>
    <property type="project" value="UniProtKB-KW"/>
</dbReference>
<evidence type="ECO:0000259" key="13">
    <source>
        <dbReference type="PROSITE" id="PS50885"/>
    </source>
</evidence>
<proteinExistence type="inferred from homology"/>
<dbReference type="InterPro" id="IPR003660">
    <property type="entry name" value="HAMP_dom"/>
</dbReference>
<dbReference type="SMART" id="SM00283">
    <property type="entry name" value="MA"/>
    <property type="match status" value="1"/>
</dbReference>
<evidence type="ECO:0000256" key="5">
    <source>
        <dbReference type="ARBA" id="ARBA00022989"/>
    </source>
</evidence>
<keyword evidence="4 11" id="KW-0812">Transmembrane</keyword>
<dbReference type="SUPFAM" id="SSF58104">
    <property type="entry name" value="Methyl-accepting chemotaxis protein (MCP) signaling domain"/>
    <property type="match status" value="1"/>
</dbReference>
<feature type="domain" description="Methyl-accepting transducer" evidence="12">
    <location>
        <begin position="400"/>
        <end position="650"/>
    </location>
</feature>
<dbReference type="OrthoDB" id="243053at2"/>
<sequence length="690" mass="75568">MAQLFRKRGTRTSSIANTLSIMLLAIIVVVFSVLGTFIFTSTRSILVKQQELMLQTKTQAIVAQFDALFKEKGSLVKQMSTNNLFRQYIQSTESASTATTSPYAAETQATLAAIVKEEPSFVDAWIAGIDGKGFWLQHDGAASDSEFVIQDRPYYKPAVEADGLYFSEPYADIATGNILMGIFYPIKDDNNELIGFAAADIAFKDIPSIMESYSLGNTGYSILASKTGDILYHPDQAKVLKEKINESPGDLGEIGKKMMAGESGIQLIDDNGEGRYVGYATSADTGWSVGLTISEHEVLEELKAFTWITIIGFAVAAIVLVLISYITLRYLLRSIPKLLQKIKLVEQGDLTVQFDTASRNEIGQISQGMLNMVQKIQSMIQMVGATAQVLGQSSKDLQSISARTAVTMNDTATAINEIANATNYQSIESENILQKTGTLSGQIDDISSDVNTMETKVQASAEQSERGLEVLNQLSKWAEENHHSTQAMSTIIHDIDLSRHEISGIVDTVHQIATQTNLLALNASIEAARAGEQGRGFAVVAGEVRKLAEQTAMATEEISKKVRQIEDKTKTSVEHTAHGLLIAEENAKSVEGTKQVFYSINKDLEELRLRMLQISNNTSSVHKHKDEIVQALEIISSTTEENSASTEEVSASTQEQLDSIQQVAELSQQLSQLSNKLEEELSQFQVDQKS</sequence>
<dbReference type="Gene3D" id="6.10.340.10">
    <property type="match status" value="1"/>
</dbReference>
<dbReference type="InterPro" id="IPR033479">
    <property type="entry name" value="dCache_1"/>
</dbReference>
<name>A0A2W0C8Y0_9BACL</name>
<dbReference type="RefSeq" id="WP_110821917.1">
    <property type="nucleotide sequence ID" value="NZ_PRLG01000028.1"/>
</dbReference>
<dbReference type="PANTHER" id="PTHR32089:SF112">
    <property type="entry name" value="LYSOZYME-LIKE PROTEIN-RELATED"/>
    <property type="match status" value="1"/>
</dbReference>
<evidence type="ECO:0000256" key="7">
    <source>
        <dbReference type="ARBA" id="ARBA00023224"/>
    </source>
</evidence>
<feature type="domain" description="HAMP" evidence="13">
    <location>
        <begin position="329"/>
        <end position="381"/>
    </location>
</feature>
<evidence type="ECO:0000256" key="10">
    <source>
        <dbReference type="SAM" id="Coils"/>
    </source>
</evidence>
<keyword evidence="2" id="KW-1003">Cell membrane</keyword>
<dbReference type="GO" id="GO:0005886">
    <property type="term" value="C:plasma membrane"/>
    <property type="evidence" value="ECO:0007669"/>
    <property type="project" value="UniProtKB-SubCell"/>
</dbReference>
<dbReference type="CDD" id="cd12912">
    <property type="entry name" value="PDC2_MCP_like"/>
    <property type="match status" value="1"/>
</dbReference>
<feature type="coiled-coil region" evidence="10">
    <location>
        <begin position="660"/>
        <end position="687"/>
    </location>
</feature>
<evidence type="ECO:0000313" key="15">
    <source>
        <dbReference type="Proteomes" id="UP000247459"/>
    </source>
</evidence>
<comment type="caution">
    <text evidence="14">The sequence shown here is derived from an EMBL/GenBank/DDBJ whole genome shotgun (WGS) entry which is preliminary data.</text>
</comment>
<evidence type="ECO:0000313" key="14">
    <source>
        <dbReference type="EMBL" id="PYY26949.1"/>
    </source>
</evidence>
<gene>
    <name evidence="14" type="ORF">PIL02S_05125</name>
</gene>
<keyword evidence="10" id="KW-0175">Coiled coil</keyword>
<comment type="similarity">
    <text evidence="8">Belongs to the methyl-accepting chemotaxis (MCP) protein family.</text>
</comment>
<evidence type="ECO:0000256" key="11">
    <source>
        <dbReference type="SAM" id="Phobius"/>
    </source>
</evidence>
<keyword evidence="3" id="KW-0145">Chemotaxis</keyword>
<dbReference type="InterPro" id="IPR004089">
    <property type="entry name" value="MCPsignal_dom"/>
</dbReference>
<dbReference type="InterPro" id="IPR029151">
    <property type="entry name" value="Sensor-like_sf"/>
</dbReference>
<dbReference type="SMART" id="SM00304">
    <property type="entry name" value="HAMP"/>
    <property type="match status" value="1"/>
</dbReference>
<evidence type="ECO:0000256" key="6">
    <source>
        <dbReference type="ARBA" id="ARBA00023136"/>
    </source>
</evidence>
<keyword evidence="6 11" id="KW-0472">Membrane</keyword>
<dbReference type="EMBL" id="PRLG01000028">
    <property type="protein sequence ID" value="PYY26949.1"/>
    <property type="molecule type" value="Genomic_DNA"/>
</dbReference>
<dbReference type="Gene3D" id="3.30.450.20">
    <property type="entry name" value="PAS domain"/>
    <property type="match status" value="1"/>
</dbReference>
<accession>A0A2W0C8Y0</accession>
<dbReference type="PROSITE" id="PS50111">
    <property type="entry name" value="CHEMOTAXIS_TRANSDUC_2"/>
    <property type="match status" value="1"/>
</dbReference>
<dbReference type="PANTHER" id="PTHR32089">
    <property type="entry name" value="METHYL-ACCEPTING CHEMOTAXIS PROTEIN MCPB"/>
    <property type="match status" value="1"/>
</dbReference>
<evidence type="ECO:0000256" key="2">
    <source>
        <dbReference type="ARBA" id="ARBA00022475"/>
    </source>
</evidence>
<evidence type="ECO:0000256" key="3">
    <source>
        <dbReference type="ARBA" id="ARBA00022500"/>
    </source>
</evidence>
<feature type="transmembrane region" description="Helical" evidence="11">
    <location>
        <begin position="304"/>
        <end position="332"/>
    </location>
</feature>
<protein>
    <submittedName>
        <fullName evidence="14">Chemotaxis protein</fullName>
    </submittedName>
</protein>
<dbReference type="Pfam" id="PF02743">
    <property type="entry name" value="dCache_1"/>
    <property type="match status" value="1"/>
</dbReference>
<comment type="subcellular location">
    <subcellularLocation>
        <location evidence="1">Cell membrane</location>
        <topology evidence="1">Multi-pass membrane protein</topology>
    </subcellularLocation>
</comment>
<dbReference type="CDD" id="cd06225">
    <property type="entry name" value="HAMP"/>
    <property type="match status" value="1"/>
</dbReference>
<dbReference type="Pfam" id="PF00672">
    <property type="entry name" value="HAMP"/>
    <property type="match status" value="1"/>
</dbReference>
<dbReference type="PROSITE" id="PS50885">
    <property type="entry name" value="HAMP"/>
    <property type="match status" value="1"/>
</dbReference>
<keyword evidence="7 9" id="KW-0807">Transducer</keyword>
<dbReference type="SUPFAM" id="SSF103190">
    <property type="entry name" value="Sensory domain-like"/>
    <property type="match status" value="1"/>
</dbReference>
<reference evidence="14 15" key="1">
    <citation type="submission" date="2018-01" db="EMBL/GenBank/DDBJ databases">
        <title>Genome sequence of the PGP bacterium Paenibacillus illinoisensis E3.</title>
        <authorList>
            <person name="Rolli E."/>
            <person name="Marasco R."/>
            <person name="Bessem C."/>
            <person name="Michoud G."/>
            <person name="Gaiarsa S."/>
            <person name="Borin S."/>
            <person name="Daffonchio D."/>
        </authorList>
    </citation>
    <scope>NUCLEOTIDE SEQUENCE [LARGE SCALE GENOMIC DNA]</scope>
    <source>
        <strain evidence="14 15">E3</strain>
    </source>
</reference>
<evidence type="ECO:0000259" key="12">
    <source>
        <dbReference type="PROSITE" id="PS50111"/>
    </source>
</evidence>
<evidence type="ECO:0000256" key="1">
    <source>
        <dbReference type="ARBA" id="ARBA00004651"/>
    </source>
</evidence>
<organism evidence="14 15">
    <name type="scientific">Paenibacillus illinoisensis</name>
    <dbReference type="NCBI Taxonomy" id="59845"/>
    <lineage>
        <taxon>Bacteria</taxon>
        <taxon>Bacillati</taxon>
        <taxon>Bacillota</taxon>
        <taxon>Bacilli</taxon>
        <taxon>Bacillales</taxon>
        <taxon>Paenibacillaceae</taxon>
        <taxon>Paenibacillus</taxon>
    </lineage>
</organism>
<evidence type="ECO:0000256" key="4">
    <source>
        <dbReference type="ARBA" id="ARBA00022692"/>
    </source>
</evidence>
<evidence type="ECO:0000256" key="8">
    <source>
        <dbReference type="ARBA" id="ARBA00029447"/>
    </source>
</evidence>
<feature type="transmembrane region" description="Helical" evidence="11">
    <location>
        <begin position="21"/>
        <end position="40"/>
    </location>
</feature>
<dbReference type="Proteomes" id="UP000247459">
    <property type="component" value="Unassembled WGS sequence"/>
</dbReference>
<dbReference type="AlphaFoldDB" id="A0A2W0C8Y0"/>
<dbReference type="Pfam" id="PF00015">
    <property type="entry name" value="MCPsignal"/>
    <property type="match status" value="1"/>
</dbReference>
<evidence type="ECO:0000256" key="9">
    <source>
        <dbReference type="PROSITE-ProRule" id="PRU00284"/>
    </source>
</evidence>
<dbReference type="GO" id="GO:0006935">
    <property type="term" value="P:chemotaxis"/>
    <property type="evidence" value="ECO:0007669"/>
    <property type="project" value="UniProtKB-KW"/>
</dbReference>